<keyword evidence="6" id="KW-0479">Metal-binding</keyword>
<comment type="catalytic activity">
    <reaction evidence="1">
        <text>S-ubiquitinyl-[E2 ubiquitin-conjugating enzyme]-L-cysteine + [acceptor protein]-L-lysine = [E2 ubiquitin-conjugating enzyme]-L-cysteine + N(6)-ubiquitinyl-[acceptor protein]-L-lysine.</text>
        <dbReference type="EC" id="2.3.2.27"/>
    </reaction>
</comment>
<keyword evidence="9" id="KW-0862">Zinc</keyword>
<gene>
    <name evidence="12" type="primary">DIS1_0</name>
    <name evidence="12" type="ORF">CK203_055637</name>
</gene>
<protein>
    <recommendedName>
        <fullName evidence="4">RING-type E3 ubiquitin transferase</fullName>
        <ecNumber evidence="4">2.3.2.27</ecNumber>
    </recommendedName>
</protein>
<dbReference type="GO" id="GO:0016567">
    <property type="term" value="P:protein ubiquitination"/>
    <property type="evidence" value="ECO:0007669"/>
    <property type="project" value="UniProtKB-UniPathway"/>
</dbReference>
<comment type="similarity">
    <text evidence="3">Belongs to the SINA (Seven in absentia) family.</text>
</comment>
<keyword evidence="5" id="KW-0808">Transferase</keyword>
<dbReference type="PANTHER" id="PTHR10315:SF111">
    <property type="entry name" value="E3 UBIQUITIN-PROTEIN LIGASE DIS1"/>
    <property type="match status" value="1"/>
</dbReference>
<dbReference type="GO" id="GO:0008270">
    <property type="term" value="F:zinc ion binding"/>
    <property type="evidence" value="ECO:0007669"/>
    <property type="project" value="UniProtKB-KW"/>
</dbReference>
<evidence type="ECO:0000256" key="1">
    <source>
        <dbReference type="ARBA" id="ARBA00000900"/>
    </source>
</evidence>
<dbReference type="PROSITE" id="PS51081">
    <property type="entry name" value="ZF_SIAH"/>
    <property type="match status" value="1"/>
</dbReference>
<dbReference type="FunFam" id="3.30.40.10:FF:000041">
    <property type="entry name" value="E3 ubiquitin-protein ligase SINAT3"/>
    <property type="match status" value="1"/>
</dbReference>
<evidence type="ECO:0000256" key="2">
    <source>
        <dbReference type="ARBA" id="ARBA00004906"/>
    </source>
</evidence>
<dbReference type="CDD" id="cd03829">
    <property type="entry name" value="Sina"/>
    <property type="match status" value="1"/>
</dbReference>
<evidence type="ECO:0000256" key="8">
    <source>
        <dbReference type="ARBA" id="ARBA00022786"/>
    </source>
</evidence>
<comment type="caution">
    <text evidence="12">The sequence shown here is derived from an EMBL/GenBank/DDBJ whole genome shotgun (WGS) entry which is preliminary data.</text>
</comment>
<keyword evidence="7 10" id="KW-0863">Zinc-finger</keyword>
<dbReference type="InterPro" id="IPR013083">
    <property type="entry name" value="Znf_RING/FYVE/PHD"/>
</dbReference>
<reference evidence="12 13" key="1">
    <citation type="journal article" date="2018" name="PLoS Genet.">
        <title>Population sequencing reveals clonal diversity and ancestral inbreeding in the grapevine cultivar Chardonnay.</title>
        <authorList>
            <person name="Roach M.J."/>
            <person name="Johnson D.L."/>
            <person name="Bohlmann J."/>
            <person name="van Vuuren H.J."/>
            <person name="Jones S.J."/>
            <person name="Pretorius I.S."/>
            <person name="Schmidt S.A."/>
            <person name="Borneman A.R."/>
        </authorList>
    </citation>
    <scope>NUCLEOTIDE SEQUENCE [LARGE SCALE GENOMIC DNA]</scope>
    <source>
        <strain evidence="13">cv. Chardonnay</strain>
        <tissue evidence="12">Leaf</tissue>
    </source>
</reference>
<dbReference type="Pfam" id="PF21361">
    <property type="entry name" value="Sina_ZnF"/>
    <property type="match status" value="1"/>
</dbReference>
<dbReference type="FunFam" id="2.60.210.10:FF:000004">
    <property type="entry name" value="E3 ubiquitin-protein ligase SINAT5-like"/>
    <property type="match status" value="1"/>
</dbReference>
<dbReference type="SUPFAM" id="SSF49599">
    <property type="entry name" value="TRAF domain-like"/>
    <property type="match status" value="1"/>
</dbReference>
<dbReference type="GO" id="GO:0005737">
    <property type="term" value="C:cytoplasm"/>
    <property type="evidence" value="ECO:0007669"/>
    <property type="project" value="InterPro"/>
</dbReference>
<feature type="domain" description="SIAH-type" evidence="11">
    <location>
        <begin position="127"/>
        <end position="200"/>
    </location>
</feature>
<dbReference type="Gene3D" id="2.60.210.10">
    <property type="entry name" value="Apoptosis, Tumor Necrosis Factor Receptor Associated Protein 2, Chain A"/>
    <property type="match status" value="1"/>
</dbReference>
<evidence type="ECO:0000256" key="4">
    <source>
        <dbReference type="ARBA" id="ARBA00012483"/>
    </source>
</evidence>
<dbReference type="PANTHER" id="PTHR10315">
    <property type="entry name" value="E3 UBIQUITIN PROTEIN LIGASE SIAH"/>
    <property type="match status" value="1"/>
</dbReference>
<dbReference type="Proteomes" id="UP000288805">
    <property type="component" value="Unassembled WGS sequence"/>
</dbReference>
<proteinExistence type="inferred from homology"/>
<dbReference type="InterPro" id="IPR013010">
    <property type="entry name" value="Znf_SIAH"/>
</dbReference>
<evidence type="ECO:0000256" key="6">
    <source>
        <dbReference type="ARBA" id="ARBA00022723"/>
    </source>
</evidence>
<organism evidence="12 13">
    <name type="scientific">Vitis vinifera</name>
    <name type="common">Grape</name>
    <dbReference type="NCBI Taxonomy" id="29760"/>
    <lineage>
        <taxon>Eukaryota</taxon>
        <taxon>Viridiplantae</taxon>
        <taxon>Streptophyta</taxon>
        <taxon>Embryophyta</taxon>
        <taxon>Tracheophyta</taxon>
        <taxon>Spermatophyta</taxon>
        <taxon>Magnoliopsida</taxon>
        <taxon>eudicotyledons</taxon>
        <taxon>Gunneridae</taxon>
        <taxon>Pentapetalae</taxon>
        <taxon>rosids</taxon>
        <taxon>Vitales</taxon>
        <taxon>Vitaceae</taxon>
        <taxon>Viteae</taxon>
        <taxon>Vitis</taxon>
    </lineage>
</organism>
<comment type="pathway">
    <text evidence="2">Protein modification; protein ubiquitination.</text>
</comment>
<dbReference type="EC" id="2.3.2.27" evidence="4"/>
<dbReference type="Pfam" id="PF03145">
    <property type="entry name" value="Sina_TRAF"/>
    <property type="match status" value="1"/>
</dbReference>
<evidence type="ECO:0000256" key="5">
    <source>
        <dbReference type="ARBA" id="ARBA00022679"/>
    </source>
</evidence>
<dbReference type="GO" id="GO:0006511">
    <property type="term" value="P:ubiquitin-dependent protein catabolic process"/>
    <property type="evidence" value="ECO:0007669"/>
    <property type="project" value="InterPro"/>
</dbReference>
<evidence type="ECO:0000313" key="12">
    <source>
        <dbReference type="EMBL" id="RVW63165.1"/>
    </source>
</evidence>
<dbReference type="InterPro" id="IPR018121">
    <property type="entry name" value="7-in-absentia-prot_TRAF-dom"/>
</dbReference>
<dbReference type="GO" id="GO:0061630">
    <property type="term" value="F:ubiquitin protein ligase activity"/>
    <property type="evidence" value="ECO:0007669"/>
    <property type="project" value="UniProtKB-EC"/>
</dbReference>
<keyword evidence="8" id="KW-0833">Ubl conjugation pathway</keyword>
<dbReference type="InterPro" id="IPR052088">
    <property type="entry name" value="E3_ubiquitin-ligase_SINA"/>
</dbReference>
<evidence type="ECO:0000256" key="9">
    <source>
        <dbReference type="ARBA" id="ARBA00022833"/>
    </source>
</evidence>
<dbReference type="Gene3D" id="3.30.40.10">
    <property type="entry name" value="Zinc/RING finger domain, C3HC4 (zinc finger)"/>
    <property type="match status" value="1"/>
</dbReference>
<name>A0A438FT86_VITVI</name>
<dbReference type="EMBL" id="QGNW01000747">
    <property type="protein sequence ID" value="RVW63165.1"/>
    <property type="molecule type" value="Genomic_DNA"/>
</dbReference>
<evidence type="ECO:0000256" key="10">
    <source>
        <dbReference type="PROSITE-ProRule" id="PRU00455"/>
    </source>
</evidence>
<evidence type="ECO:0000313" key="13">
    <source>
        <dbReference type="Proteomes" id="UP000288805"/>
    </source>
</evidence>
<dbReference type="AlphaFoldDB" id="A0A438FT86"/>
<evidence type="ECO:0000256" key="3">
    <source>
        <dbReference type="ARBA" id="ARBA00009119"/>
    </source>
</evidence>
<accession>A0A438FT86</accession>
<evidence type="ECO:0000259" key="11">
    <source>
        <dbReference type="PROSITE" id="PS51081"/>
    </source>
</evidence>
<evidence type="ECO:0000256" key="7">
    <source>
        <dbReference type="ARBA" id="ARBA00022771"/>
    </source>
</evidence>
<dbReference type="InterPro" id="IPR008974">
    <property type="entry name" value="TRAF-like"/>
</dbReference>
<sequence length="335" mass="37749">MDIYGRLSNWLASSKRKKTRSKGGKCDLESKQQSILVMASGNTYFDDMRSKSEVIDPPQSEDMMEVSEHVNDPAQTTLKPNVTVSSSVRELLECPVCLNAMYPPIHQELLVGLNGCSIEGSKGGVQMVTHCVLDANLGCITDVPLAGMNLAISDVLPWRSKLKHESQCVYRPYNCPYAGSECTVIGDIPYLVAHLKDDHKVDMHNGSTFNHRYVKSNPHEVENATWMLTVFSCFGQYFCLHFEAFQLGMAPVYIAFLRFMGDDNEAKNYSYSLEVGGTGRKMIWQGVPRSIRDSHRKVRDSFDGLIIQRNMALFFSGGDRKELKLRVTGRIWKEQ</sequence>
<dbReference type="UniPathway" id="UPA00143"/>